<organism evidence="5 6">
    <name type="scientific">Undibacterium seohonense</name>
    <dbReference type="NCBI Taxonomy" id="1344950"/>
    <lineage>
        <taxon>Bacteria</taxon>
        <taxon>Pseudomonadati</taxon>
        <taxon>Pseudomonadota</taxon>
        <taxon>Betaproteobacteria</taxon>
        <taxon>Burkholderiales</taxon>
        <taxon>Oxalobacteraceae</taxon>
        <taxon>Undibacterium</taxon>
    </lineage>
</organism>
<dbReference type="SUPFAM" id="SSF116734">
    <property type="entry name" value="DNA methylase specificity domain"/>
    <property type="match status" value="2"/>
</dbReference>
<comment type="similarity">
    <text evidence="1">Belongs to the type-I restriction system S methylase family.</text>
</comment>
<keyword evidence="3" id="KW-0238">DNA-binding</keyword>
<evidence type="ECO:0000256" key="2">
    <source>
        <dbReference type="ARBA" id="ARBA00022747"/>
    </source>
</evidence>
<protein>
    <submittedName>
        <fullName evidence="5">Restriction endonuclease subunit S</fullName>
    </submittedName>
</protein>
<dbReference type="PANTHER" id="PTHR30408:SF13">
    <property type="entry name" value="TYPE I RESTRICTION ENZYME HINDI SPECIFICITY SUBUNIT"/>
    <property type="match status" value="1"/>
</dbReference>
<evidence type="ECO:0000256" key="1">
    <source>
        <dbReference type="ARBA" id="ARBA00010923"/>
    </source>
</evidence>
<reference evidence="5 6" key="1">
    <citation type="submission" date="2020-08" db="EMBL/GenBank/DDBJ databases">
        <title>Novel species isolated from subtropical streams in China.</title>
        <authorList>
            <person name="Lu H."/>
        </authorList>
    </citation>
    <scope>NUCLEOTIDE SEQUENCE [LARGE SCALE GENOMIC DNA]</scope>
    <source>
        <strain evidence="5 6">KACC 16656</strain>
    </source>
</reference>
<keyword evidence="6" id="KW-1185">Reference proteome</keyword>
<sequence length="459" mass="50892">MSSKCIGDHVELQRGTTYKSALLDLPGPYLLGLGSIARDGGFRQEKLRTYGGPSPDKLLVYPGDMFVSLKDVTQSGDLLGSVARVPPEVAVGRMTQDTVKLSFKTDIHRPFFYWVLRSPQYRQHCRSHATGTTNLGLSREDFFAFEIPELDADGEKIVDLLEAIEEKIELNRQTNQTLEQIAQAHFKSWFVNFEPTRAKIAAKEAGASPEEIERAAMCAISGKTPDQLVQLPPETQQNLKRTAALFPDALVDSELGEIPEGWHVSEIGKEVDVVGGGTPSTANTEFWEDGEHHWTTPKDMSNLTDKILLETDRKITDAGLKKISSGLLPRNTVLMSSRAPVGYLAIAKIPVAINQGYIAMKCEKILSPEYIVQWAESVMDEIKQRSSGTTFAEISKTNFRLIRTLVPNEKLVQAYTKEASSIYEKITSLLLENREIISIRDSLLPKLLSGSLAIGIDNE</sequence>
<evidence type="ECO:0000313" key="5">
    <source>
        <dbReference type="EMBL" id="MBC3808397.1"/>
    </source>
</evidence>
<keyword evidence="2" id="KW-0680">Restriction system</keyword>
<comment type="caution">
    <text evidence="5">The sequence shown here is derived from an EMBL/GenBank/DDBJ whole genome shotgun (WGS) entry which is preliminary data.</text>
</comment>
<dbReference type="Proteomes" id="UP000648257">
    <property type="component" value="Unassembled WGS sequence"/>
</dbReference>
<dbReference type="Pfam" id="PF01420">
    <property type="entry name" value="Methylase_S"/>
    <property type="match status" value="1"/>
</dbReference>
<dbReference type="InterPro" id="IPR052021">
    <property type="entry name" value="Type-I_RS_S_subunit"/>
</dbReference>
<keyword evidence="5" id="KW-0378">Hydrolase</keyword>
<evidence type="ECO:0000259" key="4">
    <source>
        <dbReference type="Pfam" id="PF01420"/>
    </source>
</evidence>
<proteinExistence type="inferred from homology"/>
<dbReference type="Gene3D" id="3.90.220.20">
    <property type="entry name" value="DNA methylase specificity domains"/>
    <property type="match status" value="2"/>
</dbReference>
<evidence type="ECO:0000256" key="3">
    <source>
        <dbReference type="ARBA" id="ARBA00023125"/>
    </source>
</evidence>
<dbReference type="InterPro" id="IPR000055">
    <property type="entry name" value="Restrct_endonuc_typeI_TRD"/>
</dbReference>
<dbReference type="PANTHER" id="PTHR30408">
    <property type="entry name" value="TYPE-1 RESTRICTION ENZYME ECOKI SPECIFICITY PROTEIN"/>
    <property type="match status" value="1"/>
</dbReference>
<evidence type="ECO:0000313" key="6">
    <source>
        <dbReference type="Proteomes" id="UP000648257"/>
    </source>
</evidence>
<dbReference type="EMBL" id="JACOFW010000016">
    <property type="protein sequence ID" value="MBC3808397.1"/>
    <property type="molecule type" value="Genomic_DNA"/>
</dbReference>
<dbReference type="InterPro" id="IPR044946">
    <property type="entry name" value="Restrct_endonuc_typeI_TRD_sf"/>
</dbReference>
<gene>
    <name evidence="5" type="ORF">H8K52_13710</name>
</gene>
<dbReference type="GO" id="GO:0004519">
    <property type="term" value="F:endonuclease activity"/>
    <property type="evidence" value="ECO:0007669"/>
    <property type="project" value="UniProtKB-KW"/>
</dbReference>
<dbReference type="RefSeq" id="WP_186923476.1">
    <property type="nucleotide sequence ID" value="NZ_JACOFW010000016.1"/>
</dbReference>
<accession>A0ABR6X678</accession>
<name>A0ABR6X678_9BURK</name>
<keyword evidence="5" id="KW-0540">Nuclease</keyword>
<feature type="domain" description="Type I restriction modification DNA specificity" evidence="4">
    <location>
        <begin position="259"/>
        <end position="407"/>
    </location>
</feature>
<keyword evidence="5" id="KW-0255">Endonuclease</keyword>